<name>A0A7M2WVJ2_9BACT</name>
<sequence length="199" mass="21911">MDSSKLAFKLFLENPSALASGEIVPVFHNLIQQKAVPDHLLIDVADYEHVPNGPGSLLVSHEANIHLDDGQGRRGLLYIRKQPIAGDLPERIRQVLRYTLEVAHKLEQHPSLAGRVKFKTDELAFRINDRLHGPNSTTTYEAIKPALEAVLAEAYPIADLTLEYRPASPLDLFEVKVKSSTNPGAAAMLECLGFFPAVA</sequence>
<dbReference type="KEGG" id="hbs:IPV69_25480"/>
<dbReference type="AlphaFoldDB" id="A0A7M2WVJ2"/>
<dbReference type="EMBL" id="CP063458">
    <property type="protein sequence ID" value="QOV89505.1"/>
    <property type="molecule type" value="Genomic_DNA"/>
</dbReference>
<dbReference type="Proteomes" id="UP000593765">
    <property type="component" value="Chromosome"/>
</dbReference>
<dbReference type="RefSeq" id="WP_206292549.1">
    <property type="nucleotide sequence ID" value="NZ_CP063458.1"/>
</dbReference>
<keyword evidence="2" id="KW-1185">Reference proteome</keyword>
<proteinExistence type="predicted"/>
<evidence type="ECO:0000313" key="2">
    <source>
        <dbReference type="Proteomes" id="UP000593765"/>
    </source>
</evidence>
<accession>A0A7M2WVJ2</accession>
<organism evidence="1 2">
    <name type="scientific">Humisphaera borealis</name>
    <dbReference type="NCBI Taxonomy" id="2807512"/>
    <lineage>
        <taxon>Bacteria</taxon>
        <taxon>Pseudomonadati</taxon>
        <taxon>Planctomycetota</taxon>
        <taxon>Phycisphaerae</taxon>
        <taxon>Tepidisphaerales</taxon>
        <taxon>Tepidisphaeraceae</taxon>
        <taxon>Humisphaera</taxon>
    </lineage>
</organism>
<reference evidence="1 2" key="1">
    <citation type="submission" date="2020-10" db="EMBL/GenBank/DDBJ databases">
        <title>Wide distribution of Phycisphaera-like planctomycetes from WD2101 soil group in peatlands and genome analysis of the first cultivated representative.</title>
        <authorList>
            <person name="Dedysh S.N."/>
            <person name="Beletsky A.V."/>
            <person name="Ivanova A."/>
            <person name="Kulichevskaya I.S."/>
            <person name="Suzina N.E."/>
            <person name="Philippov D.A."/>
            <person name="Rakitin A.L."/>
            <person name="Mardanov A.V."/>
            <person name="Ravin N.V."/>
        </authorList>
    </citation>
    <scope>NUCLEOTIDE SEQUENCE [LARGE SCALE GENOMIC DNA]</scope>
    <source>
        <strain evidence="1 2">M1803</strain>
    </source>
</reference>
<evidence type="ECO:0000313" key="1">
    <source>
        <dbReference type="EMBL" id="QOV89505.1"/>
    </source>
</evidence>
<gene>
    <name evidence="1" type="ORF">IPV69_25480</name>
</gene>
<protein>
    <submittedName>
        <fullName evidence="1">Uncharacterized protein</fullName>
    </submittedName>
</protein>